<reference evidence="8 9" key="1">
    <citation type="submission" date="2019-08" db="EMBL/GenBank/DDBJ databases">
        <authorList>
            <person name="Alioto T."/>
            <person name="Alioto T."/>
            <person name="Gomez Garrido J."/>
        </authorList>
    </citation>
    <scope>NUCLEOTIDE SEQUENCE [LARGE SCALE GENOMIC DNA]</scope>
</reference>
<feature type="transmembrane region" description="Helical" evidence="6">
    <location>
        <begin position="416"/>
        <end position="438"/>
    </location>
</feature>
<accession>A0A5E4MXS5</accession>
<gene>
    <name evidence="8" type="ORF">CINCED_3A024503</name>
</gene>
<protein>
    <submittedName>
        <fullName evidence="8">Cation/H+ exchanger</fullName>
    </submittedName>
</protein>
<dbReference type="GO" id="GO:0016020">
    <property type="term" value="C:membrane"/>
    <property type="evidence" value="ECO:0007669"/>
    <property type="project" value="UniProtKB-SubCell"/>
</dbReference>
<feature type="transmembrane region" description="Helical" evidence="6">
    <location>
        <begin position="450"/>
        <end position="475"/>
    </location>
</feature>
<feature type="transmembrane region" description="Helical" evidence="6">
    <location>
        <begin position="52"/>
        <end position="73"/>
    </location>
</feature>
<feature type="transmembrane region" description="Helical" evidence="6">
    <location>
        <begin position="267"/>
        <end position="287"/>
    </location>
</feature>
<evidence type="ECO:0000256" key="6">
    <source>
        <dbReference type="SAM" id="Phobius"/>
    </source>
</evidence>
<dbReference type="InterPro" id="IPR038770">
    <property type="entry name" value="Na+/solute_symporter_sf"/>
</dbReference>
<feature type="transmembrane region" description="Helical" evidence="6">
    <location>
        <begin position="191"/>
        <end position="214"/>
    </location>
</feature>
<dbReference type="AlphaFoldDB" id="A0A5E4MXS5"/>
<dbReference type="Proteomes" id="UP000325440">
    <property type="component" value="Unassembled WGS sequence"/>
</dbReference>
<evidence type="ECO:0000256" key="2">
    <source>
        <dbReference type="ARBA" id="ARBA00007367"/>
    </source>
</evidence>
<dbReference type="InterPro" id="IPR051843">
    <property type="entry name" value="CPA1_transporter"/>
</dbReference>
<proteinExistence type="inferred from homology"/>
<dbReference type="PANTHER" id="PTHR31102:SF1">
    <property type="entry name" value="CATION_H+ EXCHANGER DOMAIN-CONTAINING PROTEIN"/>
    <property type="match status" value="1"/>
</dbReference>
<comment type="subcellular location">
    <subcellularLocation>
        <location evidence="1">Membrane</location>
        <topology evidence="1">Multi-pass membrane protein</topology>
    </subcellularLocation>
</comment>
<sequence length="485" mass="52829">MELRLGNGCLISDQLVTDEESVQINYLTMTSGEDGKIIGERQTPWPCRIHPLLDLITLVMCIVVTWSVLYMFFDMTPNSALASVMLLVLCSWACGKATGLVGLPPLLGMLLAGMVLANTGHYVGDHNVFQPHIINLREVALTVLLVASGLSLDASMLRKLSFVVFQLAVLPCVTETIAAAIVTHYLMGLPWIWGILLGCILSPVSSAVILPALLDFKQKGLGEDKGIITLVMAACSFDDIFAISAFGVCLSVIFAQGSWEKDAIRGPIEIALGLGAGIFWGLIVGYIPHKCEKSLNLKRAYILTAGGLFMTFASKKLIDFPGAGPLAIITAAFVAAICWKNNDSFSEEVENKANKVWDLLEPLLFASIGTEIRLMYISMDLIINASILLAITSLVRVLTCFFVLRNTNFNLREKIFVNIAWLPKATVQAAIGPIALVYARNNHDETQIAYAFDVLAISVLAIVITAPIGAIFMTLRGEYLLRPRY</sequence>
<keyword evidence="3 6" id="KW-0812">Transmembrane</keyword>
<comment type="similarity">
    <text evidence="2">Belongs to the monovalent cation:proton antiporter 1 (CPA1) transporter (TC 2.A.36) family.</text>
</comment>
<evidence type="ECO:0000256" key="5">
    <source>
        <dbReference type="ARBA" id="ARBA00023136"/>
    </source>
</evidence>
<dbReference type="InterPro" id="IPR006153">
    <property type="entry name" value="Cation/H_exchanger_TM"/>
</dbReference>
<feature type="transmembrane region" description="Helical" evidence="6">
    <location>
        <begin position="162"/>
        <end position="185"/>
    </location>
</feature>
<evidence type="ECO:0000256" key="3">
    <source>
        <dbReference type="ARBA" id="ARBA00022692"/>
    </source>
</evidence>
<evidence type="ECO:0000313" key="9">
    <source>
        <dbReference type="Proteomes" id="UP000325440"/>
    </source>
</evidence>
<feature type="transmembrane region" description="Helical" evidence="6">
    <location>
        <begin position="382"/>
        <end position="404"/>
    </location>
</feature>
<dbReference type="PANTHER" id="PTHR31102">
    <property type="match status" value="1"/>
</dbReference>
<organism evidence="8 9">
    <name type="scientific">Cinara cedri</name>
    <dbReference type="NCBI Taxonomy" id="506608"/>
    <lineage>
        <taxon>Eukaryota</taxon>
        <taxon>Metazoa</taxon>
        <taxon>Ecdysozoa</taxon>
        <taxon>Arthropoda</taxon>
        <taxon>Hexapoda</taxon>
        <taxon>Insecta</taxon>
        <taxon>Pterygota</taxon>
        <taxon>Neoptera</taxon>
        <taxon>Paraneoptera</taxon>
        <taxon>Hemiptera</taxon>
        <taxon>Sternorrhyncha</taxon>
        <taxon>Aphidomorpha</taxon>
        <taxon>Aphidoidea</taxon>
        <taxon>Aphididae</taxon>
        <taxon>Lachninae</taxon>
        <taxon>Cinara</taxon>
    </lineage>
</organism>
<dbReference type="GO" id="GO:1902600">
    <property type="term" value="P:proton transmembrane transport"/>
    <property type="evidence" value="ECO:0007669"/>
    <property type="project" value="InterPro"/>
</dbReference>
<keyword evidence="9" id="KW-1185">Reference proteome</keyword>
<evidence type="ECO:0000256" key="1">
    <source>
        <dbReference type="ARBA" id="ARBA00004141"/>
    </source>
</evidence>
<feature type="domain" description="Cation/H+ exchanger transmembrane" evidence="7">
    <location>
        <begin position="87"/>
        <end position="466"/>
    </location>
</feature>
<evidence type="ECO:0000259" key="7">
    <source>
        <dbReference type="Pfam" id="PF00999"/>
    </source>
</evidence>
<name>A0A5E4MXS5_9HEMI</name>
<evidence type="ECO:0000256" key="4">
    <source>
        <dbReference type="ARBA" id="ARBA00022989"/>
    </source>
</evidence>
<dbReference type="EMBL" id="CABPRJ010000988">
    <property type="protein sequence ID" value="VVC34246.1"/>
    <property type="molecule type" value="Genomic_DNA"/>
</dbReference>
<feature type="transmembrane region" description="Helical" evidence="6">
    <location>
        <begin position="226"/>
        <end position="255"/>
    </location>
</feature>
<keyword evidence="4 6" id="KW-1133">Transmembrane helix</keyword>
<dbReference type="Pfam" id="PF00999">
    <property type="entry name" value="Na_H_Exchanger"/>
    <property type="match status" value="1"/>
</dbReference>
<dbReference type="GO" id="GO:0015297">
    <property type="term" value="F:antiporter activity"/>
    <property type="evidence" value="ECO:0007669"/>
    <property type="project" value="InterPro"/>
</dbReference>
<dbReference type="OrthoDB" id="423807at2759"/>
<dbReference type="Gene3D" id="1.20.1530.20">
    <property type="match status" value="1"/>
</dbReference>
<keyword evidence="5 6" id="KW-0472">Membrane</keyword>
<evidence type="ECO:0000313" key="8">
    <source>
        <dbReference type="EMBL" id="VVC34246.1"/>
    </source>
</evidence>
<feature type="transmembrane region" description="Helical" evidence="6">
    <location>
        <begin position="320"/>
        <end position="339"/>
    </location>
</feature>